<keyword evidence="10 13" id="KW-0472">Membrane</keyword>
<evidence type="ECO:0000256" key="8">
    <source>
        <dbReference type="ARBA" id="ARBA00023034"/>
    </source>
</evidence>
<evidence type="ECO:0000256" key="13">
    <source>
        <dbReference type="SAM" id="Phobius"/>
    </source>
</evidence>
<feature type="domain" description="T-SNARE coiled-coil homology" evidence="14">
    <location>
        <begin position="27"/>
        <end position="89"/>
    </location>
</feature>
<evidence type="ECO:0000256" key="1">
    <source>
        <dbReference type="ARBA" id="ARBA00004163"/>
    </source>
</evidence>
<evidence type="ECO:0000256" key="2">
    <source>
        <dbReference type="ARBA" id="ARBA00004394"/>
    </source>
</evidence>
<comment type="function">
    <text evidence="12">Required for vesicular transport from the ER to the Golgi complex. Functions as a SNARE associated with ER-derived vesicles.</text>
</comment>
<dbReference type="GO" id="GO:0005789">
    <property type="term" value="C:endoplasmic reticulum membrane"/>
    <property type="evidence" value="ECO:0007669"/>
    <property type="project" value="UniProtKB-SubCell"/>
</dbReference>
<gene>
    <name evidence="15" type="ORF">KC19_9G078800</name>
</gene>
<keyword evidence="4 13" id="KW-0812">Transmembrane</keyword>
<organism evidence="15 16">
    <name type="scientific">Ceratodon purpureus</name>
    <name type="common">Fire moss</name>
    <name type="synonym">Dicranum purpureum</name>
    <dbReference type="NCBI Taxonomy" id="3225"/>
    <lineage>
        <taxon>Eukaryota</taxon>
        <taxon>Viridiplantae</taxon>
        <taxon>Streptophyta</taxon>
        <taxon>Embryophyta</taxon>
        <taxon>Bryophyta</taxon>
        <taxon>Bryophytina</taxon>
        <taxon>Bryopsida</taxon>
        <taxon>Dicranidae</taxon>
        <taxon>Pseudoditrichales</taxon>
        <taxon>Ditrichaceae</taxon>
        <taxon>Ceratodon</taxon>
    </lineage>
</organism>
<evidence type="ECO:0000256" key="10">
    <source>
        <dbReference type="ARBA" id="ARBA00023136"/>
    </source>
</evidence>
<dbReference type="PANTHER" id="PTHR12791">
    <property type="entry name" value="GOLGI SNARE BET1-RELATED"/>
    <property type="match status" value="1"/>
</dbReference>
<evidence type="ECO:0000256" key="7">
    <source>
        <dbReference type="ARBA" id="ARBA00022989"/>
    </source>
</evidence>
<reference evidence="15" key="1">
    <citation type="submission" date="2020-06" db="EMBL/GenBank/DDBJ databases">
        <title>WGS assembly of Ceratodon purpureus strain R40.</title>
        <authorList>
            <person name="Carey S.B."/>
            <person name="Jenkins J."/>
            <person name="Shu S."/>
            <person name="Lovell J.T."/>
            <person name="Sreedasyam A."/>
            <person name="Maumus F."/>
            <person name="Tiley G.P."/>
            <person name="Fernandez-Pozo N."/>
            <person name="Barry K."/>
            <person name="Chen C."/>
            <person name="Wang M."/>
            <person name="Lipzen A."/>
            <person name="Daum C."/>
            <person name="Saski C.A."/>
            <person name="Payton A.C."/>
            <person name="Mcbreen J.C."/>
            <person name="Conrad R.E."/>
            <person name="Kollar L.M."/>
            <person name="Olsson S."/>
            <person name="Huttunen S."/>
            <person name="Landis J.B."/>
            <person name="Wickett N.J."/>
            <person name="Johnson M.G."/>
            <person name="Rensing S.A."/>
            <person name="Grimwood J."/>
            <person name="Schmutz J."/>
            <person name="Mcdaniel S.F."/>
        </authorList>
    </citation>
    <scope>NUCLEOTIDE SEQUENCE</scope>
    <source>
        <strain evidence="15">R40</strain>
    </source>
</reference>
<feature type="transmembrane region" description="Helical" evidence="13">
    <location>
        <begin position="98"/>
        <end position="116"/>
    </location>
</feature>
<dbReference type="GO" id="GO:0015031">
    <property type="term" value="P:protein transport"/>
    <property type="evidence" value="ECO:0007669"/>
    <property type="project" value="UniProtKB-KW"/>
</dbReference>
<protein>
    <recommendedName>
        <fullName evidence="14">t-SNARE coiled-coil homology domain-containing protein</fullName>
    </recommendedName>
</protein>
<keyword evidence="5" id="KW-0256">Endoplasmic reticulum</keyword>
<evidence type="ECO:0000256" key="4">
    <source>
        <dbReference type="ARBA" id="ARBA00022692"/>
    </source>
</evidence>
<dbReference type="Gene3D" id="1.20.5.110">
    <property type="match status" value="1"/>
</dbReference>
<dbReference type="AlphaFoldDB" id="A0A8T0GVA4"/>
<evidence type="ECO:0000256" key="12">
    <source>
        <dbReference type="ARBA" id="ARBA00060029"/>
    </source>
</evidence>
<dbReference type="FunFam" id="1.20.5.110:FF:000056">
    <property type="entry name" value="Bet1-like protein At4g14600"/>
    <property type="match status" value="1"/>
</dbReference>
<evidence type="ECO:0000256" key="3">
    <source>
        <dbReference type="ARBA" id="ARBA00022448"/>
    </source>
</evidence>
<dbReference type="EMBL" id="CM026430">
    <property type="protein sequence ID" value="KAG0561618.1"/>
    <property type="molecule type" value="Genomic_DNA"/>
</dbReference>
<dbReference type="SUPFAM" id="SSF58038">
    <property type="entry name" value="SNARE fusion complex"/>
    <property type="match status" value="1"/>
</dbReference>
<dbReference type="Proteomes" id="UP000822688">
    <property type="component" value="Chromosome 9"/>
</dbReference>
<evidence type="ECO:0000256" key="11">
    <source>
        <dbReference type="ARBA" id="ARBA00037962"/>
    </source>
</evidence>
<sequence length="122" mass="14315">MAWTDDNLGRRRAPGYSYNSDQVQLRVDPRDQLDEEIYGLRGQVAKLKQVAGQIESETKYQNELLNQLEETVAKGQAMLKSTMRKLNRNLNQRGISPLYLTVGFALLCFFFVYLYIKFFRRR</sequence>
<accession>A0A8T0GVA4</accession>
<dbReference type="PROSITE" id="PS50192">
    <property type="entry name" value="T_SNARE"/>
    <property type="match status" value="1"/>
</dbReference>
<evidence type="ECO:0000259" key="14">
    <source>
        <dbReference type="PROSITE" id="PS50192"/>
    </source>
</evidence>
<evidence type="ECO:0000256" key="9">
    <source>
        <dbReference type="ARBA" id="ARBA00023054"/>
    </source>
</evidence>
<keyword evidence="8" id="KW-0333">Golgi apparatus</keyword>
<keyword evidence="6" id="KW-0653">Protein transport</keyword>
<dbReference type="OrthoDB" id="261831at2759"/>
<evidence type="ECO:0000313" key="15">
    <source>
        <dbReference type="EMBL" id="KAG0561618.1"/>
    </source>
</evidence>
<comment type="subcellular location">
    <subcellularLocation>
        <location evidence="1">Endoplasmic reticulum membrane</location>
        <topology evidence="1">Single-pass type IV membrane protein</topology>
    </subcellularLocation>
    <subcellularLocation>
        <location evidence="2">Golgi apparatus membrane</location>
    </subcellularLocation>
</comment>
<comment type="similarity">
    <text evidence="11">Belongs to the BET1 family.</text>
</comment>
<evidence type="ECO:0000256" key="6">
    <source>
        <dbReference type="ARBA" id="ARBA00022927"/>
    </source>
</evidence>
<dbReference type="GO" id="GO:0000139">
    <property type="term" value="C:Golgi membrane"/>
    <property type="evidence" value="ECO:0007669"/>
    <property type="project" value="UniProtKB-SubCell"/>
</dbReference>
<dbReference type="CDD" id="cd15841">
    <property type="entry name" value="SNARE_Qc"/>
    <property type="match status" value="1"/>
</dbReference>
<name>A0A8T0GVA4_CERPU</name>
<comment type="caution">
    <text evidence="15">The sequence shown here is derived from an EMBL/GenBank/DDBJ whole genome shotgun (WGS) entry which is preliminary data.</text>
</comment>
<proteinExistence type="inferred from homology"/>
<keyword evidence="7 13" id="KW-1133">Transmembrane helix</keyword>
<keyword evidence="16" id="KW-1185">Reference proteome</keyword>
<keyword evidence="3" id="KW-0813">Transport</keyword>
<keyword evidence="9" id="KW-0175">Coiled coil</keyword>
<dbReference type="InterPro" id="IPR000727">
    <property type="entry name" value="T_SNARE_dom"/>
</dbReference>
<evidence type="ECO:0000313" key="16">
    <source>
        <dbReference type="Proteomes" id="UP000822688"/>
    </source>
</evidence>
<evidence type="ECO:0000256" key="5">
    <source>
        <dbReference type="ARBA" id="ARBA00022824"/>
    </source>
</evidence>